<keyword evidence="2 5" id="KW-0812">Transmembrane</keyword>
<evidence type="ECO:0000256" key="4">
    <source>
        <dbReference type="ARBA" id="ARBA00023136"/>
    </source>
</evidence>
<dbReference type="EMBL" id="JABFCX010000002">
    <property type="protein sequence ID" value="NNU14808.1"/>
    <property type="molecule type" value="Genomic_DNA"/>
</dbReference>
<dbReference type="SUPFAM" id="SSF158442">
    <property type="entry name" value="DsbB-like"/>
    <property type="match status" value="1"/>
</dbReference>
<gene>
    <name evidence="6" type="ORF">HK107_00540</name>
</gene>
<comment type="subcellular location">
    <subcellularLocation>
        <location evidence="1">Membrane</location>
        <topology evidence="1">Multi-pass membrane protein</topology>
    </subcellularLocation>
</comment>
<keyword evidence="7" id="KW-1185">Reference proteome</keyword>
<dbReference type="GO" id="GO:0006457">
    <property type="term" value="P:protein folding"/>
    <property type="evidence" value="ECO:0007669"/>
    <property type="project" value="InterPro"/>
</dbReference>
<feature type="transmembrane region" description="Helical" evidence="5">
    <location>
        <begin position="76"/>
        <end position="97"/>
    </location>
</feature>
<evidence type="ECO:0000256" key="5">
    <source>
        <dbReference type="SAM" id="Phobius"/>
    </source>
</evidence>
<proteinExistence type="predicted"/>
<evidence type="ECO:0000256" key="3">
    <source>
        <dbReference type="ARBA" id="ARBA00022989"/>
    </source>
</evidence>
<comment type="caution">
    <text evidence="6">The sequence shown here is derived from an EMBL/GenBank/DDBJ whole genome shotgun (WGS) entry which is preliminary data.</text>
</comment>
<keyword evidence="3 5" id="KW-1133">Transmembrane helix</keyword>
<reference evidence="6 7" key="1">
    <citation type="submission" date="2020-05" db="EMBL/GenBank/DDBJ databases">
        <title>Parvularcula mediterraneae sp. nov., isolated from polypropylene straw from shallow seawater of the seashore of Laganas in Zakynthos island, Greece.</title>
        <authorList>
            <person name="Szabo I."/>
            <person name="Al-Omari J."/>
            <person name="Rado J."/>
            <person name="Szerdahelyi G.S."/>
        </authorList>
    </citation>
    <scope>NUCLEOTIDE SEQUENCE [LARGE SCALE GENOMIC DNA]</scope>
    <source>
        <strain evidence="6 7">ZS-1/3</strain>
    </source>
</reference>
<dbReference type="GO" id="GO:0016020">
    <property type="term" value="C:membrane"/>
    <property type="evidence" value="ECO:0007669"/>
    <property type="project" value="UniProtKB-SubCell"/>
</dbReference>
<accession>A0A7Y3RIR1</accession>
<dbReference type="InterPro" id="IPR003752">
    <property type="entry name" value="DiS_bond_form_DsbB/BdbC"/>
</dbReference>
<dbReference type="Pfam" id="PF02600">
    <property type="entry name" value="DsbB"/>
    <property type="match status" value="1"/>
</dbReference>
<dbReference type="Gene3D" id="1.20.1550.10">
    <property type="entry name" value="DsbB-like"/>
    <property type="match status" value="1"/>
</dbReference>
<name>A0A7Y3RIR1_9PROT</name>
<feature type="transmembrane region" description="Helical" evidence="5">
    <location>
        <begin position="154"/>
        <end position="174"/>
    </location>
</feature>
<dbReference type="InterPro" id="IPR023380">
    <property type="entry name" value="DsbB-like_sf"/>
</dbReference>
<evidence type="ECO:0000313" key="7">
    <source>
        <dbReference type="Proteomes" id="UP000536835"/>
    </source>
</evidence>
<dbReference type="Proteomes" id="UP000536835">
    <property type="component" value="Unassembled WGS sequence"/>
</dbReference>
<feature type="transmembrane region" description="Helical" evidence="5">
    <location>
        <begin position="52"/>
        <end position="69"/>
    </location>
</feature>
<feature type="transmembrane region" description="Helical" evidence="5">
    <location>
        <begin position="12"/>
        <end position="32"/>
    </location>
</feature>
<keyword evidence="4 5" id="KW-0472">Membrane</keyword>
<dbReference type="AlphaFoldDB" id="A0A7Y3RIR1"/>
<evidence type="ECO:0000256" key="1">
    <source>
        <dbReference type="ARBA" id="ARBA00004141"/>
    </source>
</evidence>
<dbReference type="GO" id="GO:0015035">
    <property type="term" value="F:protein-disulfide reductase activity"/>
    <property type="evidence" value="ECO:0007669"/>
    <property type="project" value="InterPro"/>
</dbReference>
<evidence type="ECO:0000313" key="6">
    <source>
        <dbReference type="EMBL" id="NNU14808.1"/>
    </source>
</evidence>
<organism evidence="6 7">
    <name type="scientific">Parvularcula mediterranea</name>
    <dbReference type="NCBI Taxonomy" id="2732508"/>
    <lineage>
        <taxon>Bacteria</taxon>
        <taxon>Pseudomonadati</taxon>
        <taxon>Pseudomonadota</taxon>
        <taxon>Alphaproteobacteria</taxon>
        <taxon>Parvularculales</taxon>
        <taxon>Parvularculaceae</taxon>
        <taxon>Parvularcula</taxon>
    </lineage>
</organism>
<sequence length="193" mass="20173">MDQRIARLIEPRNAVIAALAASGLLIVGAHLFERVGGMPPCLLCLDQREAHWAAIAGAVMTLGLVAAFGKVDRILAAALGAICLLYVFSTGLAGYHAGVEWGFWEGPKQCSAVGNIDTTAISSGDFLSELERPAEGPSCSEAAWRMLGISMAGYNALISLALAMITGFSCMRIAKGLRQDRLTGPAVTEGSHG</sequence>
<dbReference type="RefSeq" id="WP_173195759.1">
    <property type="nucleotide sequence ID" value="NZ_JABFCX010000002.1"/>
</dbReference>
<evidence type="ECO:0000256" key="2">
    <source>
        <dbReference type="ARBA" id="ARBA00022692"/>
    </source>
</evidence>
<protein>
    <submittedName>
        <fullName evidence="6">Disulfide bond formation protein B</fullName>
    </submittedName>
</protein>